<comment type="caution">
    <text evidence="2">The sequence shown here is derived from an EMBL/GenBank/DDBJ whole genome shotgun (WGS) entry which is preliminary data.</text>
</comment>
<feature type="transmembrane region" description="Helical" evidence="1">
    <location>
        <begin position="168"/>
        <end position="192"/>
    </location>
</feature>
<evidence type="ECO:0000256" key="1">
    <source>
        <dbReference type="SAM" id="Phobius"/>
    </source>
</evidence>
<dbReference type="Pfam" id="PF22564">
    <property type="entry name" value="HAAS"/>
    <property type="match status" value="1"/>
</dbReference>
<keyword evidence="3" id="KW-1185">Reference proteome</keyword>
<accession>A0ABS4K7X6</accession>
<dbReference type="Proteomes" id="UP001519308">
    <property type="component" value="Unassembled WGS sequence"/>
</dbReference>
<feature type="transmembrane region" description="Helical" evidence="1">
    <location>
        <begin position="108"/>
        <end position="130"/>
    </location>
</feature>
<keyword evidence="1" id="KW-0812">Transmembrane</keyword>
<organism evidence="2 3">
    <name type="scientific">Clostridium punense</name>
    <dbReference type="NCBI Taxonomy" id="1054297"/>
    <lineage>
        <taxon>Bacteria</taxon>
        <taxon>Bacillati</taxon>
        <taxon>Bacillota</taxon>
        <taxon>Clostridia</taxon>
        <taxon>Eubacteriales</taxon>
        <taxon>Clostridiaceae</taxon>
        <taxon>Clostridium</taxon>
    </lineage>
</organism>
<reference evidence="2 3" key="1">
    <citation type="submission" date="2021-03" db="EMBL/GenBank/DDBJ databases">
        <title>Genomic Encyclopedia of Type Strains, Phase IV (KMG-IV): sequencing the most valuable type-strain genomes for metagenomic binning, comparative biology and taxonomic classification.</title>
        <authorList>
            <person name="Goeker M."/>
        </authorList>
    </citation>
    <scope>NUCLEOTIDE SEQUENCE [LARGE SCALE GENOMIC DNA]</scope>
    <source>
        <strain evidence="2 3">DSM 28650</strain>
    </source>
</reference>
<sequence>MDRYEFLKILSDGLISFPEKERKEILYDYEEHFRVGTSRGKSDSEIIMELGDPYMIVAQYKYNYSNNYTESKNTDSFNNSYYNSNSNYSPDNNYYNDRKSPLPQPLKIVILVAIIITCLPVIGSIVSFIIGMYGASIGLVIGGIGMMLGGITGSIASSFIYIPASIPLSALILVGIGTICLGVLLFIASLWVTRFIYNLILKLIKWLKTDILI</sequence>
<proteinExistence type="predicted"/>
<gene>
    <name evidence="2" type="ORF">J2Z44_003727</name>
</gene>
<evidence type="ECO:0000313" key="3">
    <source>
        <dbReference type="Proteomes" id="UP001519308"/>
    </source>
</evidence>
<dbReference type="EMBL" id="JAGGLL010000041">
    <property type="protein sequence ID" value="MBP2023885.1"/>
    <property type="molecule type" value="Genomic_DNA"/>
</dbReference>
<protein>
    <submittedName>
        <fullName evidence="2">Membrane protein</fullName>
    </submittedName>
</protein>
<keyword evidence="1" id="KW-1133">Transmembrane helix</keyword>
<feature type="transmembrane region" description="Helical" evidence="1">
    <location>
        <begin position="137"/>
        <end position="162"/>
    </location>
</feature>
<dbReference type="RefSeq" id="WP_021282770.1">
    <property type="nucleotide sequence ID" value="NZ_JAGGLL010000041.1"/>
</dbReference>
<name>A0ABS4K7X6_9CLOT</name>
<evidence type="ECO:0000313" key="2">
    <source>
        <dbReference type="EMBL" id="MBP2023885.1"/>
    </source>
</evidence>
<keyword evidence="1" id="KW-0472">Membrane</keyword>